<reference evidence="1" key="1">
    <citation type="journal article" date="2021" name="Microb. Physiol.">
        <title>Proteogenomic Insights into the Physiology of Marine, Sulfate-Reducing, Filamentous Desulfonema limicola and Desulfonema magnum.</title>
        <authorList>
            <person name="Schnaars V."/>
            <person name="Wohlbrand L."/>
            <person name="Scheve S."/>
            <person name="Hinrichs C."/>
            <person name="Reinhardt R."/>
            <person name="Rabus R."/>
        </authorList>
    </citation>
    <scope>NUCLEOTIDE SEQUENCE</scope>
    <source>
        <strain evidence="1">4be13</strain>
    </source>
</reference>
<organism evidence="1 2">
    <name type="scientific">Desulfonema magnum</name>
    <dbReference type="NCBI Taxonomy" id="45655"/>
    <lineage>
        <taxon>Bacteria</taxon>
        <taxon>Pseudomonadati</taxon>
        <taxon>Thermodesulfobacteriota</taxon>
        <taxon>Desulfobacteria</taxon>
        <taxon>Desulfobacterales</taxon>
        <taxon>Desulfococcaceae</taxon>
        <taxon>Desulfonema</taxon>
    </lineage>
</organism>
<keyword evidence="2" id="KW-1185">Reference proteome</keyword>
<sequence>MKKMSGLKRSGLLCLLVIYNILLPVYSHAEDGICARVKIEIRQEMTLERQAFEAHMRINNGLTNITLDGVGVDVTFSDENGNSVIASSDPDDTHALFFIRTDSMENIEAVDGTGTVHPDSSADIRWLIIPAPGASDGLEQGTLYYVGATLTYFINREEHTTEVSPDYIFVKPMPEITLDYFLPEDVYGDDAFTNEIEPIVPFPLGVRVTNNGSGTAKNLKIESAQPEIVENEQGLLIGFEIEGSEVNGETATPSLLADFGDIAPNTCGTASWIMTCSLSGKFVEFTADISHSDELGGEITSLIDGTPRTHFLVKDVLTDLPGRDSVKDFLAKYGQGYKVYESDNVDIEVTDQSAASTLTGSGTTYTLSTPVNFGFMYVKLSDPHRGRKIIREVTRSDGKTIRPENAWLSKTRDENNNWLYFISLFDADTTDSYTVIFDDPSAGPQPPVLQFIPDRTRDEEQQLGFIVEASDPNGTIPEFSASPLPVGAKFTDKGDGTAAFDWTPAMGQAGVYPISFTASDGELKAIRSAVITITGSDSDSDGMADYWEMKYFGSLDQDGTGDADGDGFSNLDEYLNRTDPIFSDEVIPGDISHDGHISLQDAILGLRTISGITPVTSVHKSADVNGDSKIGMEEVIYALQTVCGFCNEIVSE</sequence>
<dbReference type="Proteomes" id="UP000663722">
    <property type="component" value="Chromosome"/>
</dbReference>
<dbReference type="EMBL" id="CP061800">
    <property type="protein sequence ID" value="QTA86139.1"/>
    <property type="molecule type" value="Genomic_DNA"/>
</dbReference>
<dbReference type="Gene3D" id="2.60.40.10">
    <property type="entry name" value="Immunoglobulins"/>
    <property type="match status" value="1"/>
</dbReference>
<gene>
    <name evidence="1" type="ORF">dnm_021600</name>
</gene>
<dbReference type="InterPro" id="IPR013783">
    <property type="entry name" value="Ig-like_fold"/>
</dbReference>
<dbReference type="RefSeq" id="WP_207681899.1">
    <property type="nucleotide sequence ID" value="NZ_CP061800.1"/>
</dbReference>
<evidence type="ECO:0000313" key="2">
    <source>
        <dbReference type="Proteomes" id="UP000663722"/>
    </source>
</evidence>
<name>A0A975BJ90_9BACT</name>
<accession>A0A975BJ90</accession>
<dbReference type="Gene3D" id="1.10.1330.10">
    <property type="entry name" value="Dockerin domain"/>
    <property type="match status" value="1"/>
</dbReference>
<dbReference type="KEGG" id="dmm:dnm_021600"/>
<dbReference type="InterPro" id="IPR036439">
    <property type="entry name" value="Dockerin_dom_sf"/>
</dbReference>
<protein>
    <submittedName>
        <fullName evidence="1">Immunoglobulin-like fold- and dockerin domain-containing protein</fullName>
    </submittedName>
</protein>
<dbReference type="GO" id="GO:0000272">
    <property type="term" value="P:polysaccharide catabolic process"/>
    <property type="evidence" value="ECO:0007669"/>
    <property type="project" value="InterPro"/>
</dbReference>
<proteinExistence type="predicted"/>
<dbReference type="AlphaFoldDB" id="A0A975BJ90"/>
<evidence type="ECO:0000313" key="1">
    <source>
        <dbReference type="EMBL" id="QTA86139.1"/>
    </source>
</evidence>